<gene>
    <name evidence="2" type="ORF">IRJ41_001170</name>
</gene>
<evidence type="ECO:0008006" key="4">
    <source>
        <dbReference type="Google" id="ProtNLM"/>
    </source>
</evidence>
<sequence length="168" mass="18402">MQTLRGGGTVPKKPGFAKKWDNLKRKYKELRCPPTGTGTDDGEATAATWPWFSALHKAIGPSIKPPILIDSCNAEVATCAAVATDRSFSPPASVSQRSVEEEVTSGHSATNSLMQEDMPSTSSDPSPAKKRSNRVLDFIQQECKKDEERFLATHELMATTTNRFLDLF</sequence>
<feature type="compositionally biased region" description="Polar residues" evidence="1">
    <location>
        <begin position="105"/>
        <end position="125"/>
    </location>
</feature>
<dbReference type="AlphaFoldDB" id="A0A9W8CBU4"/>
<accession>A0A9W8CBU4</accession>
<evidence type="ECO:0000313" key="3">
    <source>
        <dbReference type="Proteomes" id="UP001059041"/>
    </source>
</evidence>
<reference evidence="2" key="1">
    <citation type="submission" date="2021-02" db="EMBL/GenBank/DDBJ databases">
        <title>Comparative genomics reveals that relaxation of natural selection precedes convergent phenotypic evolution of cavefish.</title>
        <authorList>
            <person name="Peng Z."/>
        </authorList>
    </citation>
    <scope>NUCLEOTIDE SEQUENCE</scope>
    <source>
        <tissue evidence="2">Muscle</tissue>
    </source>
</reference>
<dbReference type="Proteomes" id="UP001059041">
    <property type="component" value="Linkage Group LG1"/>
</dbReference>
<keyword evidence="3" id="KW-1185">Reference proteome</keyword>
<protein>
    <recommendedName>
        <fullName evidence="4">MADF domain-containing protein</fullName>
    </recommendedName>
</protein>
<organism evidence="2 3">
    <name type="scientific">Triplophysa rosa</name>
    <name type="common">Cave loach</name>
    <dbReference type="NCBI Taxonomy" id="992332"/>
    <lineage>
        <taxon>Eukaryota</taxon>
        <taxon>Metazoa</taxon>
        <taxon>Chordata</taxon>
        <taxon>Craniata</taxon>
        <taxon>Vertebrata</taxon>
        <taxon>Euteleostomi</taxon>
        <taxon>Actinopterygii</taxon>
        <taxon>Neopterygii</taxon>
        <taxon>Teleostei</taxon>
        <taxon>Ostariophysi</taxon>
        <taxon>Cypriniformes</taxon>
        <taxon>Nemacheilidae</taxon>
        <taxon>Triplophysa</taxon>
    </lineage>
</organism>
<evidence type="ECO:0000313" key="2">
    <source>
        <dbReference type="EMBL" id="KAI7813778.1"/>
    </source>
</evidence>
<comment type="caution">
    <text evidence="2">The sequence shown here is derived from an EMBL/GenBank/DDBJ whole genome shotgun (WGS) entry which is preliminary data.</text>
</comment>
<feature type="compositionally biased region" description="Polar residues" evidence="1">
    <location>
        <begin position="87"/>
        <end position="97"/>
    </location>
</feature>
<evidence type="ECO:0000256" key="1">
    <source>
        <dbReference type="SAM" id="MobiDB-lite"/>
    </source>
</evidence>
<proteinExistence type="predicted"/>
<feature type="region of interest" description="Disordered" evidence="1">
    <location>
        <begin position="87"/>
        <end position="135"/>
    </location>
</feature>
<dbReference type="EMBL" id="JAFHDT010000001">
    <property type="protein sequence ID" value="KAI7813778.1"/>
    <property type="molecule type" value="Genomic_DNA"/>
</dbReference>
<name>A0A9W8CBU4_TRIRA</name>